<dbReference type="EMBL" id="PQWM01000010">
    <property type="protein sequence ID" value="RDZ14246.1"/>
    <property type="molecule type" value="Genomic_DNA"/>
</dbReference>
<dbReference type="Proteomes" id="UP000256519">
    <property type="component" value="Unassembled WGS sequence"/>
</dbReference>
<dbReference type="InterPro" id="IPR050194">
    <property type="entry name" value="Glycosyltransferase_grp1"/>
</dbReference>
<gene>
    <name evidence="3" type="ORF">C3744_14495</name>
</gene>
<protein>
    <submittedName>
        <fullName evidence="3">Glycosyltransferase family 4 protein</fullName>
    </submittedName>
</protein>
<evidence type="ECO:0000259" key="2">
    <source>
        <dbReference type="Pfam" id="PF13439"/>
    </source>
</evidence>
<accession>A0A3D8X236</accession>
<evidence type="ECO:0000313" key="4">
    <source>
        <dbReference type="Proteomes" id="UP000256519"/>
    </source>
</evidence>
<proteinExistence type="predicted"/>
<dbReference type="CDD" id="cd03801">
    <property type="entry name" value="GT4_PimA-like"/>
    <property type="match status" value="1"/>
</dbReference>
<dbReference type="InterPro" id="IPR028098">
    <property type="entry name" value="Glyco_trans_4-like_N"/>
</dbReference>
<dbReference type="AlphaFoldDB" id="A0A3D8X236"/>
<evidence type="ECO:0000313" key="3">
    <source>
        <dbReference type="EMBL" id="RDZ14246.1"/>
    </source>
</evidence>
<dbReference type="Pfam" id="PF00534">
    <property type="entry name" value="Glycos_transf_1"/>
    <property type="match status" value="1"/>
</dbReference>
<feature type="domain" description="Glycosyl transferase family 1" evidence="1">
    <location>
        <begin position="174"/>
        <end position="340"/>
    </location>
</feature>
<sequence>MKILLISNMYPSEQFPSYGVFVQNTEKILVQHDIQVDKIVMQKKTSKLSKLFSYASHYVNVIVTGLTKNYDYLYVHYASHNALPLLILKKLKKNVKIVTNVHGSDVVPEVASQEKYQPRVNDLLHHSTKIITPSPYYKGLVEEKYKVHNPIYIFPSGGVNKDLFHSYADKSKAYQELNLDPTIRYLGCVSRIDVGKGWEYYLQAIAKAEQQMPTSYKYLYVGSGKDEAAFKEMIKTLGLEEKVIHFPLLPQSSLAYVYNAIEAFVFPTVRKGESLGLVGLEAMACGAPVIGSQIGGLKDYIIDGKNGLFFEPKNVDELASQLQAFINLPEDVKQQMSQQALQTANRYTVDVIAERLPTIFFDEVEK</sequence>
<dbReference type="SUPFAM" id="SSF53756">
    <property type="entry name" value="UDP-Glycosyltransferase/glycogen phosphorylase"/>
    <property type="match status" value="1"/>
</dbReference>
<comment type="caution">
    <text evidence="3">The sequence shown here is derived from an EMBL/GenBank/DDBJ whole genome shotgun (WGS) entry which is preliminary data.</text>
</comment>
<dbReference type="RefSeq" id="WP_116074898.1">
    <property type="nucleotide sequence ID" value="NZ_CP187630.1"/>
</dbReference>
<dbReference type="PANTHER" id="PTHR45947:SF3">
    <property type="entry name" value="SULFOQUINOVOSYL TRANSFERASE SQD2"/>
    <property type="match status" value="1"/>
</dbReference>
<reference evidence="3 4" key="1">
    <citation type="journal article" date="2018" name="Appl. Environ. Microbiol.">
        <title>Antimicrobial susceptibility testing and tentative epidemiological cut-off values of five Bacillus species relevant for use as animal feed additives or for plant protection.</title>
        <authorList>
            <person name="Agerso Y."/>
            <person name="Stuer-Lauridsen B."/>
            <person name="Bjerre K."/>
            <person name="Jensen M.G."/>
            <person name="Johansen E."/>
            <person name="Bennedsen M."/>
            <person name="Brockmann E."/>
            <person name="Nielsen B."/>
        </authorList>
    </citation>
    <scope>NUCLEOTIDE SEQUENCE [LARGE SCALE GENOMIC DNA]</scope>
    <source>
        <strain evidence="3 4">CHCC20162</strain>
    </source>
</reference>
<name>A0A3D8X236_PRIMG</name>
<dbReference type="GO" id="GO:0016757">
    <property type="term" value="F:glycosyltransferase activity"/>
    <property type="evidence" value="ECO:0007669"/>
    <property type="project" value="InterPro"/>
</dbReference>
<dbReference type="Gene3D" id="3.40.50.2000">
    <property type="entry name" value="Glycogen Phosphorylase B"/>
    <property type="match status" value="2"/>
</dbReference>
<organism evidence="3 4">
    <name type="scientific">Priestia megaterium</name>
    <name type="common">Bacillus megaterium</name>
    <dbReference type="NCBI Taxonomy" id="1404"/>
    <lineage>
        <taxon>Bacteria</taxon>
        <taxon>Bacillati</taxon>
        <taxon>Bacillota</taxon>
        <taxon>Bacilli</taxon>
        <taxon>Bacillales</taxon>
        <taxon>Bacillaceae</taxon>
        <taxon>Priestia</taxon>
    </lineage>
</organism>
<dbReference type="InterPro" id="IPR001296">
    <property type="entry name" value="Glyco_trans_1"/>
</dbReference>
<keyword evidence="3" id="KW-0808">Transferase</keyword>
<dbReference type="PANTHER" id="PTHR45947">
    <property type="entry name" value="SULFOQUINOVOSYL TRANSFERASE SQD2"/>
    <property type="match status" value="1"/>
</dbReference>
<evidence type="ECO:0000259" key="1">
    <source>
        <dbReference type="Pfam" id="PF00534"/>
    </source>
</evidence>
<feature type="domain" description="Glycosyltransferase subfamily 4-like N-terminal" evidence="2">
    <location>
        <begin position="65"/>
        <end position="157"/>
    </location>
</feature>
<dbReference type="Pfam" id="PF13439">
    <property type="entry name" value="Glyco_transf_4"/>
    <property type="match status" value="1"/>
</dbReference>